<dbReference type="CDD" id="cd02012">
    <property type="entry name" value="TPP_TK"/>
    <property type="match status" value="1"/>
</dbReference>
<dbReference type="RefSeq" id="WP_229593847.1">
    <property type="nucleotide sequence ID" value="NZ_AP024485.1"/>
</dbReference>
<organism evidence="2 3">
    <name type="scientific">Pseudodesulfovibrio sediminis</name>
    <dbReference type="NCBI Taxonomy" id="2810563"/>
    <lineage>
        <taxon>Bacteria</taxon>
        <taxon>Pseudomonadati</taxon>
        <taxon>Thermodesulfobacteriota</taxon>
        <taxon>Desulfovibrionia</taxon>
        <taxon>Desulfovibrionales</taxon>
        <taxon>Desulfovibrionaceae</taxon>
    </lineage>
</organism>
<name>A0ABN6EQD0_9BACT</name>
<reference evidence="2" key="1">
    <citation type="journal article" date="2022" name="Arch. Microbiol.">
        <title>Pseudodesulfovibrio sediminis sp. nov., a mesophilic and neutrophilic sulfate-reducing bacterium isolated from sediment of a brackish lake.</title>
        <authorList>
            <person name="Takahashi A."/>
            <person name="Kojima H."/>
            <person name="Watanabe M."/>
            <person name="Fukui M."/>
        </authorList>
    </citation>
    <scope>NUCLEOTIDE SEQUENCE</scope>
    <source>
        <strain evidence="2">SF6</strain>
    </source>
</reference>
<accession>A0ABN6EQD0</accession>
<proteinExistence type="predicted"/>
<gene>
    <name evidence="2" type="ORF">PSDVSF_07550</name>
</gene>
<evidence type="ECO:0000259" key="1">
    <source>
        <dbReference type="Pfam" id="PF00456"/>
    </source>
</evidence>
<dbReference type="Gene3D" id="3.40.50.970">
    <property type="match status" value="1"/>
</dbReference>
<evidence type="ECO:0000313" key="2">
    <source>
        <dbReference type="EMBL" id="BCS87513.1"/>
    </source>
</evidence>
<evidence type="ECO:0000313" key="3">
    <source>
        <dbReference type="Proteomes" id="UP001053296"/>
    </source>
</evidence>
<dbReference type="InterPro" id="IPR005474">
    <property type="entry name" value="Transketolase_N"/>
</dbReference>
<protein>
    <submittedName>
        <fullName evidence="2">Transketolase</fullName>
    </submittedName>
</protein>
<dbReference type="EMBL" id="AP024485">
    <property type="protein sequence ID" value="BCS87513.1"/>
    <property type="molecule type" value="Genomic_DNA"/>
</dbReference>
<dbReference type="SUPFAM" id="SSF52518">
    <property type="entry name" value="Thiamin diphosphate-binding fold (THDP-binding)"/>
    <property type="match status" value="1"/>
</dbReference>
<feature type="domain" description="Transketolase N-terminal" evidence="1">
    <location>
        <begin position="18"/>
        <end position="233"/>
    </location>
</feature>
<dbReference type="InterPro" id="IPR029061">
    <property type="entry name" value="THDP-binding"/>
</dbReference>
<dbReference type="Pfam" id="PF00456">
    <property type="entry name" value="Transketolase_N"/>
    <property type="match status" value="1"/>
</dbReference>
<dbReference type="PANTHER" id="PTHR47514">
    <property type="entry name" value="TRANSKETOLASE N-TERMINAL SECTION-RELATED"/>
    <property type="match status" value="1"/>
</dbReference>
<keyword evidence="3" id="KW-1185">Reference proteome</keyword>
<sequence length="256" mass="28128">MSIYTDIRKDILNIAFDSGHGHIPTCFSIVELIQTVYETMKNDPTNPEWDERDIFILSKGHAALVHYVVLARRGYFEMEPVCGFGGCESTFGCHGDRNKTPGVEVSTGSLGHGIGVAVGIAMAFKIQKSDRKVYVIVGDGESNEGSVWEALMVAADQNLTNLTVIYDNNNSHARGLQITNPGEKLSAFGMNVIEIDGHDTAAIKNALLADTDKPKAILANTIKGKGISEMSDNHYPWHRRSPSKEELDRFMEELDA</sequence>
<dbReference type="PANTHER" id="PTHR47514:SF2">
    <property type="entry name" value="TRANSKETOLASE"/>
    <property type="match status" value="1"/>
</dbReference>
<dbReference type="Proteomes" id="UP001053296">
    <property type="component" value="Chromosome"/>
</dbReference>